<dbReference type="EMBL" id="GBRH01193410">
    <property type="protein sequence ID" value="JAE04486.1"/>
    <property type="molecule type" value="Transcribed_RNA"/>
</dbReference>
<evidence type="ECO:0000313" key="1">
    <source>
        <dbReference type="EMBL" id="JAE04486.1"/>
    </source>
</evidence>
<organism evidence="1">
    <name type="scientific">Arundo donax</name>
    <name type="common">Giant reed</name>
    <name type="synonym">Donax arundinaceus</name>
    <dbReference type="NCBI Taxonomy" id="35708"/>
    <lineage>
        <taxon>Eukaryota</taxon>
        <taxon>Viridiplantae</taxon>
        <taxon>Streptophyta</taxon>
        <taxon>Embryophyta</taxon>
        <taxon>Tracheophyta</taxon>
        <taxon>Spermatophyta</taxon>
        <taxon>Magnoliopsida</taxon>
        <taxon>Liliopsida</taxon>
        <taxon>Poales</taxon>
        <taxon>Poaceae</taxon>
        <taxon>PACMAD clade</taxon>
        <taxon>Arundinoideae</taxon>
        <taxon>Arundineae</taxon>
        <taxon>Arundo</taxon>
    </lineage>
</organism>
<accession>A0A0A9F2W0</accession>
<proteinExistence type="predicted"/>
<name>A0A0A9F2W0_ARUDO</name>
<reference evidence="1" key="2">
    <citation type="journal article" date="2015" name="Data Brief">
        <title>Shoot transcriptome of the giant reed, Arundo donax.</title>
        <authorList>
            <person name="Barrero R.A."/>
            <person name="Guerrero F.D."/>
            <person name="Moolhuijzen P."/>
            <person name="Goolsby J.A."/>
            <person name="Tidwell J."/>
            <person name="Bellgard S.E."/>
            <person name="Bellgard M.I."/>
        </authorList>
    </citation>
    <scope>NUCLEOTIDE SEQUENCE</scope>
    <source>
        <tissue evidence="1">Shoot tissue taken approximately 20 cm above the soil surface</tissue>
    </source>
</reference>
<reference evidence="1" key="1">
    <citation type="submission" date="2014-09" db="EMBL/GenBank/DDBJ databases">
        <authorList>
            <person name="Magalhaes I.L.F."/>
            <person name="Oliveira U."/>
            <person name="Santos F.R."/>
            <person name="Vidigal T.H.D.A."/>
            <person name="Brescovit A.D."/>
            <person name="Santos A.J."/>
        </authorList>
    </citation>
    <scope>NUCLEOTIDE SEQUENCE</scope>
    <source>
        <tissue evidence="1">Shoot tissue taken approximately 20 cm above the soil surface</tissue>
    </source>
</reference>
<sequence length="37" mass="4203">MDFTGIKLLLVLNTLLVMVELIMESMRITQSLMNMGC</sequence>
<dbReference type="AlphaFoldDB" id="A0A0A9F2W0"/>
<protein>
    <submittedName>
        <fullName evidence="1">Uncharacterized protein</fullName>
    </submittedName>
</protein>